<dbReference type="EMBL" id="SZYH01000002">
    <property type="protein sequence ID" value="TKV64259.1"/>
    <property type="molecule type" value="Genomic_DNA"/>
</dbReference>
<dbReference type="Pfam" id="PF07110">
    <property type="entry name" value="EthD"/>
    <property type="match status" value="1"/>
</dbReference>
<dbReference type="Proteomes" id="UP000308488">
    <property type="component" value="Unassembled WGS sequence"/>
</dbReference>
<dbReference type="Gene3D" id="3.30.70.100">
    <property type="match status" value="1"/>
</dbReference>
<proteinExistence type="predicted"/>
<reference evidence="2 3" key="1">
    <citation type="submission" date="2019-05" db="EMBL/GenBank/DDBJ databases">
        <title>Marinobacter panjinensis sp. nov., a moderately halophilic bacterium isolated from sea tidal flat environment.</title>
        <authorList>
            <person name="Yang W."/>
            <person name="An M."/>
            <person name="He W."/>
            <person name="Luo X."/>
            <person name="Zhu L."/>
            <person name="Chen G."/>
            <person name="Zhang Y."/>
            <person name="Wang Y."/>
        </authorList>
    </citation>
    <scope>NUCLEOTIDE SEQUENCE [LARGE SCALE GENOMIC DNA]</scope>
    <source>
        <strain evidence="2 3">PJ-16</strain>
    </source>
</reference>
<dbReference type="SUPFAM" id="SSF54909">
    <property type="entry name" value="Dimeric alpha+beta barrel"/>
    <property type="match status" value="1"/>
</dbReference>
<organism evidence="2 3">
    <name type="scientific">Marinobacter panjinensis</name>
    <dbReference type="NCBI Taxonomy" id="2576384"/>
    <lineage>
        <taxon>Bacteria</taxon>
        <taxon>Pseudomonadati</taxon>
        <taxon>Pseudomonadota</taxon>
        <taxon>Gammaproteobacteria</taxon>
        <taxon>Pseudomonadales</taxon>
        <taxon>Marinobacteraceae</taxon>
        <taxon>Marinobacter</taxon>
    </lineage>
</organism>
<comment type="caution">
    <text evidence="2">The sequence shown here is derived from an EMBL/GenBank/DDBJ whole genome shotgun (WGS) entry which is preliminary data.</text>
</comment>
<dbReference type="AlphaFoldDB" id="A0A4U6QU96"/>
<dbReference type="GO" id="GO:0016491">
    <property type="term" value="F:oxidoreductase activity"/>
    <property type="evidence" value="ECO:0007669"/>
    <property type="project" value="InterPro"/>
</dbReference>
<evidence type="ECO:0000259" key="1">
    <source>
        <dbReference type="Pfam" id="PF07110"/>
    </source>
</evidence>
<protein>
    <submittedName>
        <fullName evidence="2">EthD family reductase</fullName>
    </submittedName>
</protein>
<dbReference type="RefSeq" id="WP_137437622.1">
    <property type="nucleotide sequence ID" value="NZ_JANRHC010000003.1"/>
</dbReference>
<dbReference type="NCBIfam" id="TIGR02118">
    <property type="entry name" value="EthD family reductase"/>
    <property type="match status" value="1"/>
</dbReference>
<keyword evidence="3" id="KW-1185">Reference proteome</keyword>
<dbReference type="InterPro" id="IPR009799">
    <property type="entry name" value="EthD_dom"/>
</dbReference>
<gene>
    <name evidence="2" type="ORF">FDP08_17755</name>
</gene>
<dbReference type="InterPro" id="IPR011008">
    <property type="entry name" value="Dimeric_a/b-barrel"/>
</dbReference>
<feature type="domain" description="EthD" evidence="1">
    <location>
        <begin position="11"/>
        <end position="99"/>
    </location>
</feature>
<accession>A0A4U6QU96</accession>
<dbReference type="OrthoDB" id="6369070at2"/>
<evidence type="ECO:0000313" key="2">
    <source>
        <dbReference type="EMBL" id="TKV64259.1"/>
    </source>
</evidence>
<sequence length="113" mass="13244">MIKVIVAIKKNPELSVADFQNHWLNQHAALVKNNPAAQRYIRKYIQCHTLPSEYDASGNAAYDGTAELWFDSVEDKEKFFSDPDYVREIQPDERRFADMENTRFFVTEERSII</sequence>
<evidence type="ECO:0000313" key="3">
    <source>
        <dbReference type="Proteomes" id="UP000308488"/>
    </source>
</evidence>
<name>A0A4U6QU96_9GAMM</name>